<sequence>MLVGNRNQRLVIPLAFMKLPDPLLQAARVRGVRTQRRLQRTSGALNQQRAQIDIPSQADVPKPRPAAGAVLARRQADPTIEFAIKSAA</sequence>
<protein>
    <submittedName>
        <fullName evidence="2">Uncharacterized protein</fullName>
    </submittedName>
</protein>
<dbReference type="Proteomes" id="UP000592780">
    <property type="component" value="Unassembled WGS sequence"/>
</dbReference>
<dbReference type="AlphaFoldDB" id="A0A7W8V3C3"/>
<gene>
    <name evidence="2" type="ORF">HDG40_007758</name>
</gene>
<feature type="region of interest" description="Disordered" evidence="1">
    <location>
        <begin position="35"/>
        <end position="67"/>
    </location>
</feature>
<organism evidence="2 3">
    <name type="scientific">Paraburkholderia atlantica</name>
    <dbReference type="NCBI Taxonomy" id="2654982"/>
    <lineage>
        <taxon>Bacteria</taxon>
        <taxon>Pseudomonadati</taxon>
        <taxon>Pseudomonadota</taxon>
        <taxon>Betaproteobacteria</taxon>
        <taxon>Burkholderiales</taxon>
        <taxon>Burkholderiaceae</taxon>
        <taxon>Paraburkholderia</taxon>
    </lineage>
</organism>
<proteinExistence type="predicted"/>
<dbReference type="EMBL" id="JACHDD010000032">
    <property type="protein sequence ID" value="MBB5429561.1"/>
    <property type="molecule type" value="Genomic_DNA"/>
</dbReference>
<reference evidence="2 3" key="1">
    <citation type="submission" date="2020-08" db="EMBL/GenBank/DDBJ databases">
        <title>Genomic Encyclopedia of Type Strains, Phase IV (KMG-V): Genome sequencing to study the core and pangenomes of soil and plant-associated prokaryotes.</title>
        <authorList>
            <person name="Whitman W."/>
        </authorList>
    </citation>
    <scope>NUCLEOTIDE SEQUENCE [LARGE SCALE GENOMIC DNA]</scope>
    <source>
        <strain evidence="2 3">JPY158</strain>
    </source>
</reference>
<evidence type="ECO:0000313" key="2">
    <source>
        <dbReference type="EMBL" id="MBB5429561.1"/>
    </source>
</evidence>
<evidence type="ECO:0000313" key="3">
    <source>
        <dbReference type="Proteomes" id="UP000592780"/>
    </source>
</evidence>
<name>A0A7W8V3C3_PARAM</name>
<keyword evidence="3" id="KW-1185">Reference proteome</keyword>
<comment type="caution">
    <text evidence="2">The sequence shown here is derived from an EMBL/GenBank/DDBJ whole genome shotgun (WGS) entry which is preliminary data.</text>
</comment>
<accession>A0A7W8V3C3</accession>
<feature type="compositionally biased region" description="Polar residues" evidence="1">
    <location>
        <begin position="40"/>
        <end position="50"/>
    </location>
</feature>
<evidence type="ECO:0000256" key="1">
    <source>
        <dbReference type="SAM" id="MobiDB-lite"/>
    </source>
</evidence>